<sequence>MEYPTVPERVSSLLPAAKLKTLEAIQKRRHTSFSSLTAASSIEDFLEAKKNAVEAEIQLSDTHKLYLNEALDNETITADQHANAIKNIDHPEREEFRKTEFALLVRQKKILTEDLKEVHPSYTEFDDAYASLIMEKVEAARANTTSKQKSFNQSAFRDRVLQYYFAEKGEGDDRQDYCVVTGWHVRTYSPKLKKLVTQTKAAHIVPKSLQGQDLNYLFGVGETLLSEARNGLPLHAKLEEAFDANAFVIVPKAAPKDKQPIEWKIVLTQKTLSKLTLFDKTTYGELDGKVLKFRDLEDPYTKLPIKNRPAARFLYFKFIMSYLILQKEGKSMDWLQDVQCKGDIWATPGPYLRKKMLISLARRISDRFLPDAIYAETTFNSTIDYPALPEDQEAVHEMTLQEKMEKFNVNDEEQEEEQGEE</sequence>
<proteinExistence type="predicted"/>
<accession>A0A2J6R0D0</accession>
<dbReference type="InterPro" id="IPR003615">
    <property type="entry name" value="HNH_nuc"/>
</dbReference>
<keyword evidence="3" id="KW-1185">Reference proteome</keyword>
<dbReference type="Proteomes" id="UP000235786">
    <property type="component" value="Unassembled WGS sequence"/>
</dbReference>
<evidence type="ECO:0000313" key="3">
    <source>
        <dbReference type="Proteomes" id="UP000235786"/>
    </source>
</evidence>
<evidence type="ECO:0000313" key="2">
    <source>
        <dbReference type="EMBL" id="PMD31949.1"/>
    </source>
</evidence>
<organism evidence="2 3">
    <name type="scientific">Hyaloscypha variabilis (strain UAMH 11265 / GT02V1 / F)</name>
    <name type="common">Meliniomyces variabilis</name>
    <dbReference type="NCBI Taxonomy" id="1149755"/>
    <lineage>
        <taxon>Eukaryota</taxon>
        <taxon>Fungi</taxon>
        <taxon>Dikarya</taxon>
        <taxon>Ascomycota</taxon>
        <taxon>Pezizomycotina</taxon>
        <taxon>Leotiomycetes</taxon>
        <taxon>Helotiales</taxon>
        <taxon>Hyaloscyphaceae</taxon>
        <taxon>Hyaloscypha</taxon>
        <taxon>Hyaloscypha variabilis</taxon>
    </lineage>
</organism>
<dbReference type="AlphaFoldDB" id="A0A2J6R0D0"/>
<name>A0A2J6R0D0_HYAVF</name>
<dbReference type="OrthoDB" id="5386595at2759"/>
<evidence type="ECO:0000259" key="1">
    <source>
        <dbReference type="Pfam" id="PF13391"/>
    </source>
</evidence>
<dbReference type="Pfam" id="PF13391">
    <property type="entry name" value="HNH_2"/>
    <property type="match status" value="1"/>
</dbReference>
<gene>
    <name evidence="2" type="ORF">L207DRAFT_640284</name>
</gene>
<reference evidence="2 3" key="1">
    <citation type="submission" date="2016-04" db="EMBL/GenBank/DDBJ databases">
        <title>A degradative enzymes factory behind the ericoid mycorrhizal symbiosis.</title>
        <authorList>
            <consortium name="DOE Joint Genome Institute"/>
            <person name="Martino E."/>
            <person name="Morin E."/>
            <person name="Grelet G."/>
            <person name="Kuo A."/>
            <person name="Kohler A."/>
            <person name="Daghino S."/>
            <person name="Barry K."/>
            <person name="Choi C."/>
            <person name="Cichocki N."/>
            <person name="Clum A."/>
            <person name="Copeland A."/>
            <person name="Hainaut M."/>
            <person name="Haridas S."/>
            <person name="Labutti K."/>
            <person name="Lindquist E."/>
            <person name="Lipzen A."/>
            <person name="Khouja H.-R."/>
            <person name="Murat C."/>
            <person name="Ohm R."/>
            <person name="Olson A."/>
            <person name="Spatafora J."/>
            <person name="Veneault-Fourrey C."/>
            <person name="Henrissat B."/>
            <person name="Grigoriev I."/>
            <person name="Martin F."/>
            <person name="Perotto S."/>
        </authorList>
    </citation>
    <scope>NUCLEOTIDE SEQUENCE [LARGE SCALE GENOMIC DNA]</scope>
    <source>
        <strain evidence="2 3">F</strain>
    </source>
</reference>
<dbReference type="EMBL" id="KZ613960">
    <property type="protein sequence ID" value="PMD31949.1"/>
    <property type="molecule type" value="Genomic_DNA"/>
</dbReference>
<protein>
    <recommendedName>
        <fullName evidence="1">HNH nuclease domain-containing protein</fullName>
    </recommendedName>
</protein>
<dbReference type="STRING" id="1149755.A0A2J6R0D0"/>
<feature type="domain" description="HNH nuclease" evidence="1">
    <location>
        <begin position="178"/>
        <end position="250"/>
    </location>
</feature>